<evidence type="ECO:0000256" key="1">
    <source>
        <dbReference type="ARBA" id="ARBA00022884"/>
    </source>
</evidence>
<dbReference type="GO" id="GO:0003723">
    <property type="term" value="F:RNA binding"/>
    <property type="evidence" value="ECO:0007669"/>
    <property type="project" value="UniProtKB-KW"/>
</dbReference>
<proteinExistence type="predicted"/>
<gene>
    <name evidence="2" type="ORF">IAD15_00800</name>
</gene>
<comment type="caution">
    <text evidence="2">The sequence shown here is derived from an EMBL/GenBank/DDBJ whole genome shotgun (WGS) entry which is preliminary data.</text>
</comment>
<organism evidence="2 3">
    <name type="scientific">Candidatus Fimiplasma intestinipullorum</name>
    <dbReference type="NCBI Taxonomy" id="2840825"/>
    <lineage>
        <taxon>Bacteria</taxon>
        <taxon>Bacillati</taxon>
        <taxon>Bacillota</taxon>
        <taxon>Clostridia</taxon>
        <taxon>Eubacteriales</taxon>
        <taxon>Candidatus Fimiplasma</taxon>
    </lineage>
</organism>
<reference evidence="2" key="2">
    <citation type="journal article" date="2021" name="PeerJ">
        <title>Extensive microbial diversity within the chicken gut microbiome revealed by metagenomics and culture.</title>
        <authorList>
            <person name="Gilroy R."/>
            <person name="Ravi A."/>
            <person name="Getino M."/>
            <person name="Pursley I."/>
            <person name="Horton D.L."/>
            <person name="Alikhan N.F."/>
            <person name="Baker D."/>
            <person name="Gharbi K."/>
            <person name="Hall N."/>
            <person name="Watson M."/>
            <person name="Adriaenssens E.M."/>
            <person name="Foster-Nyarko E."/>
            <person name="Jarju S."/>
            <person name="Secka A."/>
            <person name="Antonio M."/>
            <person name="Oren A."/>
            <person name="Chaudhuri R.R."/>
            <person name="La Ragione R."/>
            <person name="Hildebrand F."/>
            <person name="Pallen M.J."/>
        </authorList>
    </citation>
    <scope>NUCLEOTIDE SEQUENCE</scope>
    <source>
        <strain evidence="2">CHK195-11698</strain>
    </source>
</reference>
<protein>
    <submittedName>
        <fullName evidence="2">KH domain-containing protein</fullName>
    </submittedName>
</protein>
<keyword evidence="1" id="KW-0694">RNA-binding</keyword>
<dbReference type="AlphaFoldDB" id="A0A9D1HM26"/>
<name>A0A9D1HM26_9FIRM</name>
<evidence type="ECO:0000313" key="2">
    <source>
        <dbReference type="EMBL" id="HIU12601.1"/>
    </source>
</evidence>
<evidence type="ECO:0000313" key="3">
    <source>
        <dbReference type="Proteomes" id="UP000824175"/>
    </source>
</evidence>
<accession>A0A9D1HM26</accession>
<sequence>MDYVQILKDMLSSLVEDKASLKIVQRPSLEEDEVLLYVYAAKEDISRLIGKKGNMASAIRQIMSVPSRLDNKRISIKFESYDE</sequence>
<dbReference type="InterPro" id="IPR009019">
    <property type="entry name" value="KH_sf_prok-type"/>
</dbReference>
<dbReference type="EMBL" id="DVMJ01000007">
    <property type="protein sequence ID" value="HIU12601.1"/>
    <property type="molecule type" value="Genomic_DNA"/>
</dbReference>
<dbReference type="Pfam" id="PF13083">
    <property type="entry name" value="KH_KhpA-B"/>
    <property type="match status" value="1"/>
</dbReference>
<reference evidence="2" key="1">
    <citation type="submission" date="2020-10" db="EMBL/GenBank/DDBJ databases">
        <authorList>
            <person name="Gilroy R."/>
        </authorList>
    </citation>
    <scope>NUCLEOTIDE SEQUENCE</scope>
    <source>
        <strain evidence="2">CHK195-11698</strain>
    </source>
</reference>
<dbReference type="SUPFAM" id="SSF54814">
    <property type="entry name" value="Prokaryotic type KH domain (KH-domain type II)"/>
    <property type="match status" value="1"/>
</dbReference>
<dbReference type="Proteomes" id="UP000824175">
    <property type="component" value="Unassembled WGS sequence"/>
</dbReference>